<evidence type="ECO:0000256" key="12">
    <source>
        <dbReference type="ARBA" id="ARBA00023204"/>
    </source>
</evidence>
<dbReference type="Pfam" id="PF13892">
    <property type="entry name" value="DBINO"/>
    <property type="match status" value="1"/>
</dbReference>
<comment type="catalytic activity">
    <reaction evidence="14 15">
        <text>ATP + H2O = ADP + phosphate + H(+)</text>
        <dbReference type="Rhea" id="RHEA:13065"/>
        <dbReference type="ChEBI" id="CHEBI:15377"/>
        <dbReference type="ChEBI" id="CHEBI:15378"/>
        <dbReference type="ChEBI" id="CHEBI:30616"/>
        <dbReference type="ChEBI" id="CHEBI:43474"/>
        <dbReference type="ChEBI" id="CHEBI:456216"/>
    </reaction>
</comment>
<evidence type="ECO:0000256" key="11">
    <source>
        <dbReference type="ARBA" id="ARBA00023163"/>
    </source>
</evidence>
<feature type="compositionally biased region" description="Basic and acidic residues" evidence="16">
    <location>
        <begin position="545"/>
        <end position="572"/>
    </location>
</feature>
<dbReference type="InterPro" id="IPR000330">
    <property type="entry name" value="SNF2_N"/>
</dbReference>
<comment type="subunit">
    <text evidence="15">Component of the INO80 chromatin-remodeling complex.</text>
</comment>
<dbReference type="Gene3D" id="3.40.50.300">
    <property type="entry name" value="P-loop containing nucleotide triphosphate hydrolases"/>
    <property type="match status" value="2"/>
</dbReference>
<feature type="domain" description="Helicase C-terminal" evidence="18">
    <location>
        <begin position="1316"/>
        <end position="1466"/>
    </location>
</feature>
<evidence type="ECO:0000259" key="17">
    <source>
        <dbReference type="PROSITE" id="PS51192"/>
    </source>
</evidence>
<comment type="domain">
    <text evidence="15">The DBINO region is involved in binding to DNA.</text>
</comment>
<evidence type="ECO:0000256" key="2">
    <source>
        <dbReference type="ARBA" id="ARBA00007025"/>
    </source>
</evidence>
<feature type="region of interest" description="Disordered" evidence="16">
    <location>
        <begin position="1496"/>
        <end position="1613"/>
    </location>
</feature>
<dbReference type="InterPro" id="IPR020838">
    <property type="entry name" value="DBINO"/>
</dbReference>
<dbReference type="Gene3D" id="3.40.50.10810">
    <property type="entry name" value="Tandem AAA-ATPase domain"/>
    <property type="match status" value="1"/>
</dbReference>
<dbReference type="EC" id="3.6.4.-" evidence="15"/>
<dbReference type="OrthoDB" id="2536573at2759"/>
<dbReference type="Pfam" id="PF00176">
    <property type="entry name" value="SNF2-rel_dom"/>
    <property type="match status" value="1"/>
</dbReference>
<keyword evidence="12 15" id="KW-0234">DNA repair</keyword>
<dbReference type="InterPro" id="IPR031047">
    <property type="entry name" value="DEXQc_INO80"/>
</dbReference>
<dbReference type="GO" id="GO:0031011">
    <property type="term" value="C:Ino80 complex"/>
    <property type="evidence" value="ECO:0007669"/>
    <property type="project" value="UniProtKB-UniRule"/>
</dbReference>
<evidence type="ECO:0000313" key="21">
    <source>
        <dbReference type="Proteomes" id="UP000193467"/>
    </source>
</evidence>
<dbReference type="PROSITE" id="PS51194">
    <property type="entry name" value="HELICASE_CTER"/>
    <property type="match status" value="1"/>
</dbReference>
<evidence type="ECO:0000256" key="7">
    <source>
        <dbReference type="ARBA" id="ARBA00022840"/>
    </source>
</evidence>
<organism evidence="20 21">
    <name type="scientific">Leucosporidium creatinivorum</name>
    <dbReference type="NCBI Taxonomy" id="106004"/>
    <lineage>
        <taxon>Eukaryota</taxon>
        <taxon>Fungi</taxon>
        <taxon>Dikarya</taxon>
        <taxon>Basidiomycota</taxon>
        <taxon>Pucciniomycotina</taxon>
        <taxon>Microbotryomycetes</taxon>
        <taxon>Leucosporidiales</taxon>
        <taxon>Leucosporidium</taxon>
    </lineage>
</organism>
<feature type="region of interest" description="Disordered" evidence="16">
    <location>
        <begin position="602"/>
        <end position="621"/>
    </location>
</feature>
<dbReference type="PANTHER" id="PTHR45685">
    <property type="entry name" value="HELICASE SRCAP-RELATED"/>
    <property type="match status" value="1"/>
</dbReference>
<dbReference type="FunFam" id="3.40.50.10810:FF:000022">
    <property type="entry name" value="Blast:Putative DNA helicase Ino80"/>
    <property type="match status" value="1"/>
</dbReference>
<evidence type="ECO:0000256" key="9">
    <source>
        <dbReference type="ARBA" id="ARBA00023125"/>
    </source>
</evidence>
<dbReference type="PROSITE" id="PS51413">
    <property type="entry name" value="DBINO"/>
    <property type="match status" value="1"/>
</dbReference>
<keyword evidence="4" id="KW-0547">Nucleotide-binding</keyword>
<dbReference type="FunCoup" id="A0A1Y2G2I5">
    <property type="interactions" value="749"/>
</dbReference>
<protein>
    <recommendedName>
        <fullName evidence="3 15">Chromatin-remodeling ATPase INO80</fullName>
        <ecNumber evidence="15">3.6.4.-</ecNumber>
    </recommendedName>
</protein>
<evidence type="ECO:0000256" key="6">
    <source>
        <dbReference type="ARBA" id="ARBA00022801"/>
    </source>
</evidence>
<dbReference type="InterPro" id="IPR050520">
    <property type="entry name" value="INO80/SWR1_helicase"/>
</dbReference>
<keyword evidence="11" id="KW-0804">Transcription</keyword>
<dbReference type="PANTHER" id="PTHR45685:SF2">
    <property type="entry name" value="CHROMATIN-REMODELING ATPASE INO80"/>
    <property type="match status" value="1"/>
</dbReference>
<dbReference type="STRING" id="106004.A0A1Y2G2I5"/>
<accession>A0A1Y2G2I5</accession>
<evidence type="ECO:0000259" key="19">
    <source>
        <dbReference type="PROSITE" id="PS51413"/>
    </source>
</evidence>
<evidence type="ECO:0000256" key="3">
    <source>
        <dbReference type="ARBA" id="ARBA00019805"/>
    </source>
</evidence>
<comment type="caution">
    <text evidence="20">The sequence shown here is derived from an EMBL/GenBank/DDBJ whole genome shotgun (WGS) entry which is preliminary data.</text>
</comment>
<proteinExistence type="inferred from homology"/>
<feature type="region of interest" description="Disordered" evidence="16">
    <location>
        <begin position="543"/>
        <end position="572"/>
    </location>
</feature>
<dbReference type="Proteomes" id="UP000193467">
    <property type="component" value="Unassembled WGS sequence"/>
</dbReference>
<evidence type="ECO:0000256" key="8">
    <source>
        <dbReference type="ARBA" id="ARBA00023015"/>
    </source>
</evidence>
<dbReference type="InterPro" id="IPR027417">
    <property type="entry name" value="P-loop_NTPase"/>
</dbReference>
<feature type="region of interest" description="Disordered" evidence="16">
    <location>
        <begin position="1"/>
        <end position="111"/>
    </location>
</feature>
<feature type="domain" description="DBINO" evidence="19">
    <location>
        <begin position="477"/>
        <end position="601"/>
    </location>
</feature>
<gene>
    <name evidence="20" type="ORF">BCR35DRAFT_298828</name>
</gene>
<evidence type="ECO:0000256" key="5">
    <source>
        <dbReference type="ARBA" id="ARBA00022763"/>
    </source>
</evidence>
<keyword evidence="7 15" id="KW-0067">ATP-binding</keyword>
<dbReference type="SUPFAM" id="SSF52540">
    <property type="entry name" value="P-loop containing nucleoside triphosphate hydrolases"/>
    <property type="match status" value="2"/>
</dbReference>
<keyword evidence="21" id="KW-1185">Reference proteome</keyword>
<dbReference type="GO" id="GO:0140658">
    <property type="term" value="F:ATP-dependent chromatin remodeler activity"/>
    <property type="evidence" value="ECO:0007669"/>
    <property type="project" value="InterPro"/>
</dbReference>
<comment type="subcellular location">
    <subcellularLocation>
        <location evidence="1 15">Nucleus</location>
    </subcellularLocation>
</comment>
<dbReference type="GO" id="GO:0016887">
    <property type="term" value="F:ATP hydrolysis activity"/>
    <property type="evidence" value="ECO:0007669"/>
    <property type="project" value="TreeGrafter"/>
</dbReference>
<dbReference type="InterPro" id="IPR049730">
    <property type="entry name" value="SNF2/RAD54-like_C"/>
</dbReference>
<comment type="similarity">
    <text evidence="2 15">Belongs to the SNF2/RAD54 helicase family.</text>
</comment>
<dbReference type="GO" id="GO:0042393">
    <property type="term" value="F:histone binding"/>
    <property type="evidence" value="ECO:0007669"/>
    <property type="project" value="TreeGrafter"/>
</dbReference>
<dbReference type="PROSITE" id="PS51192">
    <property type="entry name" value="HELICASE_ATP_BIND_1"/>
    <property type="match status" value="1"/>
</dbReference>
<keyword evidence="9 15" id="KW-0238">DNA-binding</keyword>
<dbReference type="GO" id="GO:0060255">
    <property type="term" value="P:regulation of macromolecule metabolic process"/>
    <property type="evidence" value="ECO:0007669"/>
    <property type="project" value="UniProtKB-ARBA"/>
</dbReference>
<evidence type="ECO:0000256" key="14">
    <source>
        <dbReference type="ARBA" id="ARBA00049360"/>
    </source>
</evidence>
<feature type="region of interest" description="Disordered" evidence="16">
    <location>
        <begin position="180"/>
        <end position="371"/>
    </location>
</feature>
<feature type="compositionally biased region" description="Basic and acidic residues" evidence="16">
    <location>
        <begin position="1601"/>
        <end position="1613"/>
    </location>
</feature>
<dbReference type="SMART" id="SM00490">
    <property type="entry name" value="HELICc"/>
    <property type="match status" value="1"/>
</dbReference>
<dbReference type="GO" id="GO:0006281">
    <property type="term" value="P:DNA repair"/>
    <property type="evidence" value="ECO:0007669"/>
    <property type="project" value="UniProtKB-UniRule"/>
</dbReference>
<dbReference type="Pfam" id="PF00271">
    <property type="entry name" value="Helicase_C"/>
    <property type="match status" value="1"/>
</dbReference>
<dbReference type="InterPro" id="IPR014001">
    <property type="entry name" value="Helicase_ATP-bd"/>
</dbReference>
<evidence type="ECO:0000256" key="16">
    <source>
        <dbReference type="SAM" id="MobiDB-lite"/>
    </source>
</evidence>
<evidence type="ECO:0000256" key="4">
    <source>
        <dbReference type="ARBA" id="ARBA00022741"/>
    </source>
</evidence>
<feature type="compositionally biased region" description="Basic and acidic residues" evidence="16">
    <location>
        <begin position="309"/>
        <end position="321"/>
    </location>
</feature>
<keyword evidence="10" id="KW-0010">Activator</keyword>
<dbReference type="GO" id="GO:0005524">
    <property type="term" value="F:ATP binding"/>
    <property type="evidence" value="ECO:0007669"/>
    <property type="project" value="UniProtKB-UniRule"/>
</dbReference>
<feature type="compositionally biased region" description="Basic and acidic residues" evidence="16">
    <location>
        <begin position="180"/>
        <end position="302"/>
    </location>
</feature>
<sequence length="1613" mass="180963">MSLSRLLNDPTASGPAAGGFSSPAAADFASAEPSSASRSKKKRPSRAAAAFAIEEDLDGNARRSSRHSTRPKRYAEDDNEDGESTLGADGLPSHNGNHDGDGLDSDEENEELLRATAHIWRQPLETYVLATHAKRQQVERDVELEEASRHFAVAARINDMAEKRIVAMRQRKEVRAVEIQLEREQRQRDEEEFAKRAEREEEKRQAKEKDKEERLKKQRDAARKKREEDRAKKERDEEARRARTEEARLAKIAEAERKAALTPEEREAEDRAMAEKIQREREEAALRLKEYEEEGHSAEGRGARKRRKREGDPGLDEDGHRGPSGFYNESYGDYDEYDEEGNYWGDGRPHGKGKSSSRRSSSVGGMYDYPPPPPGYPYYPPPGALDANGMPIPPPFPPYYPPPMPPGAYVTPDGVWLDVHGQPIAYPPYPPAGYPHPGYGYGSDGPDSAIFDEDEDMDAAAKPKAPRRPVEDLEKRVWTQIAKRDIPKVVRVAQQSTSSRQFFAKRLSTIVSREARRASTRTKGVKDVQTRAKKVMREMMVFMKGNEKKERESRKKAEKEALEKAKKEEEVREAKRAARKLNFLITQTELYSHFVGNKIKTSEAEDSADTAGAAPTAPPPQSASLLAAIAAGDAPAGAELKELDFDVDDDTNTAFHARRNAQAAVDAAKNAAAEFDAAAATAKAAVSAAPSRGADGLNFDSDDLNFQNPTSMNGDVQVKQPKLLACTLKEYQLKGLNWLANLYEQGINGILADEMGLGKTVQSISLMAYLAEVHDIWGPFLVIAPASTLHNWQQEITRFVPALKALPYWGNTKDRAILRKFWNRKSLRYDKDAPFHILVTSYQLVVQDEKYFQGVKWQYMVLDEAQAIKSSSSARWKTLLGFRCRNRLLLTGTPIQNSMHELWALLHFIMPSLFDSHDEFSEWFSKDIEGNAEKNGAMNEHQLRRLHMILKPFMLRRIKKNVQNELGDKIEIDLYCDLTPRQKAMYRTLREHISITDLVSRASSLNDDDSVKRLMNLIMQFRKVCNHPELFERADVTAPFAFAAFPLTANIVRDPDVLEVSYATKSIIEYTIPKTLYREGGMTHVVGDKSRQGSDSLHLDRLMNIWTPDHIQRSLKEEESTFAFAKGLGLSPAELSQSVKSHGILRLGLALERSSASQARHKYETLSGENLSGQLTLSIPSKSTILPHDHTWRALGLTPLSEIEQNYRLSSRLAKPDARFFMDTVVAPSINAVCSDRSFVYDQDKERFDPLFDAAMFGLPPSSQNSEEGIERFEKALPGFPAEGVLGASSPAQLPFPPMQVPQLQKLILDSGKLAKLDALLTELKANGHRVLVYFQMTRMIDLMEEYLAFRQHKYLRLDGASTISERRDMVMDWQTKPELFIFLLSTRAGGLGINLTAADTVIFYDSDWNPSNDAQAMDRAHRLGQTKQVTVYRLITKDTVDERIVQLARNKKLVQDAVVGSSSGAPTDGAAKTNEVVSLLLDDRELEEGLRQAELKRKRAEEKQRVDGLKGAKAREESKKAKKQAAIEAANKPSPWALDDDEDGMGFFANATSKPALEEDEDMGSVGGSETPKKKPAAPRKRKVELDEHGQPKKRKRRTKLEMEAARARGEK</sequence>
<keyword evidence="5 15" id="KW-0227">DNA damage</keyword>
<dbReference type="GO" id="GO:0006351">
    <property type="term" value="P:DNA-templated transcription"/>
    <property type="evidence" value="ECO:0007669"/>
    <property type="project" value="InterPro"/>
</dbReference>
<keyword evidence="8" id="KW-0805">Transcription regulation</keyword>
<dbReference type="CDD" id="cd18793">
    <property type="entry name" value="SF2_C_SNF"/>
    <property type="match status" value="1"/>
</dbReference>
<feature type="compositionally biased region" description="Low complexity" evidence="16">
    <location>
        <begin position="12"/>
        <end position="37"/>
    </location>
</feature>
<evidence type="ECO:0000313" key="20">
    <source>
        <dbReference type="EMBL" id="ORY91599.1"/>
    </source>
</evidence>
<evidence type="ECO:0000256" key="15">
    <source>
        <dbReference type="RuleBase" id="RU368001"/>
    </source>
</evidence>
<dbReference type="SMART" id="SM00487">
    <property type="entry name" value="DEXDc"/>
    <property type="match status" value="1"/>
</dbReference>
<dbReference type="InterPro" id="IPR001650">
    <property type="entry name" value="Helicase_C-like"/>
</dbReference>
<feature type="compositionally biased region" description="Acidic residues" evidence="16">
    <location>
        <begin position="332"/>
        <end position="341"/>
    </location>
</feature>
<dbReference type="InterPro" id="IPR038718">
    <property type="entry name" value="SNF2-like_sf"/>
</dbReference>
<feature type="compositionally biased region" description="Basic and acidic residues" evidence="16">
    <location>
        <begin position="1496"/>
        <end position="1520"/>
    </location>
</feature>
<reference evidence="20 21" key="1">
    <citation type="submission" date="2016-07" db="EMBL/GenBank/DDBJ databases">
        <title>Pervasive Adenine N6-methylation of Active Genes in Fungi.</title>
        <authorList>
            <consortium name="DOE Joint Genome Institute"/>
            <person name="Mondo S.J."/>
            <person name="Dannebaum R.O."/>
            <person name="Kuo R.C."/>
            <person name="Labutti K."/>
            <person name="Haridas S."/>
            <person name="Kuo A."/>
            <person name="Salamov A."/>
            <person name="Ahrendt S.R."/>
            <person name="Lipzen A."/>
            <person name="Sullivan W."/>
            <person name="Andreopoulos W.B."/>
            <person name="Clum A."/>
            <person name="Lindquist E."/>
            <person name="Daum C."/>
            <person name="Ramamoorthy G.K."/>
            <person name="Gryganskyi A."/>
            <person name="Culley D."/>
            <person name="Magnuson J.K."/>
            <person name="James T.Y."/>
            <person name="O'Malley M.A."/>
            <person name="Stajich J.E."/>
            <person name="Spatafora J.W."/>
            <person name="Visel A."/>
            <person name="Grigoriev I.V."/>
        </authorList>
    </citation>
    <scope>NUCLEOTIDE SEQUENCE [LARGE SCALE GENOMIC DNA]</scope>
    <source>
        <strain evidence="20 21">62-1032</strain>
    </source>
</reference>
<dbReference type="GO" id="GO:0003677">
    <property type="term" value="F:DNA binding"/>
    <property type="evidence" value="ECO:0007669"/>
    <property type="project" value="UniProtKB-UniRule"/>
</dbReference>
<dbReference type="InParanoid" id="A0A1Y2G2I5"/>
<dbReference type="CDD" id="cd18002">
    <property type="entry name" value="DEXQc_INO80"/>
    <property type="match status" value="1"/>
</dbReference>
<evidence type="ECO:0000256" key="10">
    <source>
        <dbReference type="ARBA" id="ARBA00023159"/>
    </source>
</evidence>
<comment type="function">
    <text evidence="15">ATPase component of the INO80 complex which remodels chromatin by shifting nucleosomes and is involved in DNA repair.</text>
</comment>
<feature type="domain" description="Helicase ATP-binding" evidence="17">
    <location>
        <begin position="740"/>
        <end position="912"/>
    </location>
</feature>
<evidence type="ECO:0000259" key="18">
    <source>
        <dbReference type="PROSITE" id="PS51194"/>
    </source>
</evidence>
<evidence type="ECO:0000256" key="1">
    <source>
        <dbReference type="ARBA" id="ARBA00004123"/>
    </source>
</evidence>
<evidence type="ECO:0000256" key="13">
    <source>
        <dbReference type="ARBA" id="ARBA00023242"/>
    </source>
</evidence>
<keyword evidence="6 15" id="KW-0378">Hydrolase</keyword>
<dbReference type="EMBL" id="MCGR01000002">
    <property type="protein sequence ID" value="ORY91599.1"/>
    <property type="molecule type" value="Genomic_DNA"/>
</dbReference>
<feature type="compositionally biased region" description="Basic residues" evidence="16">
    <location>
        <begin position="63"/>
        <end position="72"/>
    </location>
</feature>
<keyword evidence="13" id="KW-0539">Nucleus</keyword>
<feature type="compositionally biased region" description="Basic residues" evidence="16">
    <location>
        <begin position="1575"/>
        <end position="1584"/>
    </location>
</feature>
<name>A0A1Y2G2I5_9BASI</name>